<name>A0AAV4YB17_CAEEX</name>
<gene>
    <name evidence="1" type="ORF">CEXT_725461</name>
</gene>
<evidence type="ECO:0000313" key="1">
    <source>
        <dbReference type="EMBL" id="GIZ03566.1"/>
    </source>
</evidence>
<dbReference type="Proteomes" id="UP001054945">
    <property type="component" value="Unassembled WGS sequence"/>
</dbReference>
<organism evidence="1 2">
    <name type="scientific">Caerostris extrusa</name>
    <name type="common">Bark spider</name>
    <name type="synonym">Caerostris bankana</name>
    <dbReference type="NCBI Taxonomy" id="172846"/>
    <lineage>
        <taxon>Eukaryota</taxon>
        <taxon>Metazoa</taxon>
        <taxon>Ecdysozoa</taxon>
        <taxon>Arthropoda</taxon>
        <taxon>Chelicerata</taxon>
        <taxon>Arachnida</taxon>
        <taxon>Araneae</taxon>
        <taxon>Araneomorphae</taxon>
        <taxon>Entelegynae</taxon>
        <taxon>Araneoidea</taxon>
        <taxon>Araneidae</taxon>
        <taxon>Caerostris</taxon>
    </lineage>
</organism>
<comment type="caution">
    <text evidence="1">The sequence shown here is derived from an EMBL/GenBank/DDBJ whole genome shotgun (WGS) entry which is preliminary data.</text>
</comment>
<keyword evidence="2" id="KW-1185">Reference proteome</keyword>
<proteinExistence type="predicted"/>
<sequence>MKCAKIGLAHRKGWKDTLVIRDITLVERIRHHQYRPINDYSYILTKRDLINSIKSFTRKNRRHIKAWAKVSGEDTYPRKAHSALLHKHTQLRCNKLRDLNMKSLEEGRRKGVGCEGMKKLGMGEKWETGNFDRTKTYGGSEAAKKSIAALTSRPTLQSLGPQSCLCALSLSSLLGRKVDSTLCKLEIAVPVVPPTGGGDFQQVLIAAPTSAGGCLCCDAPMLRRKGRRKGVAVKEFTGLRAKKSKNDWPKRVDGRWSNFRRSTVEKRRRVADGDRRKQQTLWDGKQWLHVEIWSEET</sequence>
<protein>
    <submittedName>
        <fullName evidence="1">Uncharacterized protein</fullName>
    </submittedName>
</protein>
<evidence type="ECO:0000313" key="2">
    <source>
        <dbReference type="Proteomes" id="UP001054945"/>
    </source>
</evidence>
<reference evidence="1 2" key="1">
    <citation type="submission" date="2021-06" db="EMBL/GenBank/DDBJ databases">
        <title>Caerostris extrusa draft genome.</title>
        <authorList>
            <person name="Kono N."/>
            <person name="Arakawa K."/>
        </authorList>
    </citation>
    <scope>NUCLEOTIDE SEQUENCE [LARGE SCALE GENOMIC DNA]</scope>
</reference>
<dbReference type="EMBL" id="BPLR01001622">
    <property type="protein sequence ID" value="GIZ03566.1"/>
    <property type="molecule type" value="Genomic_DNA"/>
</dbReference>
<dbReference type="AlphaFoldDB" id="A0AAV4YB17"/>
<accession>A0AAV4YB17</accession>